<evidence type="ECO:0000313" key="2">
    <source>
        <dbReference type="Proteomes" id="UP000183832"/>
    </source>
</evidence>
<reference evidence="1 2" key="1">
    <citation type="submission" date="2015-04" db="EMBL/GenBank/DDBJ databases">
        <authorList>
            <person name="Syromyatnikov M.Y."/>
            <person name="Popov V.N."/>
        </authorList>
    </citation>
    <scope>NUCLEOTIDE SEQUENCE [LARGE SCALE GENOMIC DNA]</scope>
</reference>
<keyword evidence="2" id="KW-1185">Reference proteome</keyword>
<proteinExistence type="predicted"/>
<protein>
    <submittedName>
        <fullName evidence="1">CLUMA_CG011884, isoform A</fullName>
    </submittedName>
</protein>
<dbReference type="AlphaFoldDB" id="A0A1J1IE95"/>
<name>A0A1J1IE95_9DIPT</name>
<accession>A0A1J1IE95</accession>
<gene>
    <name evidence="1" type="ORF">CLUMA_CG011884</name>
</gene>
<dbReference type="Proteomes" id="UP000183832">
    <property type="component" value="Unassembled WGS sequence"/>
</dbReference>
<sequence length="77" mass="8924">MKHLLTTEKREARKIFNSWSKNFLETLKFTHHDDEEELEKSSSNFLLPSDSLDLLRYTTLSSPRLVSANRTGLSLKA</sequence>
<organism evidence="1 2">
    <name type="scientific">Clunio marinus</name>
    <dbReference type="NCBI Taxonomy" id="568069"/>
    <lineage>
        <taxon>Eukaryota</taxon>
        <taxon>Metazoa</taxon>
        <taxon>Ecdysozoa</taxon>
        <taxon>Arthropoda</taxon>
        <taxon>Hexapoda</taxon>
        <taxon>Insecta</taxon>
        <taxon>Pterygota</taxon>
        <taxon>Neoptera</taxon>
        <taxon>Endopterygota</taxon>
        <taxon>Diptera</taxon>
        <taxon>Nematocera</taxon>
        <taxon>Chironomoidea</taxon>
        <taxon>Chironomidae</taxon>
        <taxon>Clunio</taxon>
    </lineage>
</organism>
<dbReference type="EMBL" id="CVRI01000047">
    <property type="protein sequence ID" value="CRK98531.1"/>
    <property type="molecule type" value="Genomic_DNA"/>
</dbReference>
<evidence type="ECO:0000313" key="1">
    <source>
        <dbReference type="EMBL" id="CRK98531.1"/>
    </source>
</evidence>